<proteinExistence type="predicted"/>
<dbReference type="AlphaFoldDB" id="A0A3P3VU15"/>
<comment type="caution">
    <text evidence="3">The sequence shown here is derived from an EMBL/GenBank/DDBJ whole genome shotgun (WGS) entry which is preliminary data.</text>
</comment>
<dbReference type="OrthoDB" id="5078788at2"/>
<evidence type="ECO:0000256" key="2">
    <source>
        <dbReference type="SAM" id="Phobius"/>
    </source>
</evidence>
<evidence type="ECO:0000256" key="1">
    <source>
        <dbReference type="SAM" id="MobiDB-lite"/>
    </source>
</evidence>
<keyword evidence="2" id="KW-0472">Membrane</keyword>
<accession>A0A3P3VU15</accession>
<feature type="transmembrane region" description="Helical" evidence="2">
    <location>
        <begin position="12"/>
        <end position="44"/>
    </location>
</feature>
<keyword evidence="4" id="KW-1185">Reference proteome</keyword>
<keyword evidence="2" id="KW-1133">Transmembrane helix</keyword>
<evidence type="ECO:0000313" key="4">
    <source>
        <dbReference type="Proteomes" id="UP000274391"/>
    </source>
</evidence>
<dbReference type="Proteomes" id="UP000274391">
    <property type="component" value="Unassembled WGS sequence"/>
</dbReference>
<reference evidence="3 4" key="1">
    <citation type="submission" date="2018-11" db="EMBL/GenBank/DDBJ databases">
        <title>YIM 102482-1 draft genome.</title>
        <authorList>
            <person name="Li G."/>
            <person name="Jiang Y."/>
        </authorList>
    </citation>
    <scope>NUCLEOTIDE SEQUENCE [LARGE SCALE GENOMIC DNA]</scope>
    <source>
        <strain evidence="3 4">YIM 102482-1</strain>
    </source>
</reference>
<keyword evidence="2" id="KW-0812">Transmembrane</keyword>
<organism evidence="3 4">
    <name type="scientific">Gulosibacter macacae</name>
    <dbReference type="NCBI Taxonomy" id="2488791"/>
    <lineage>
        <taxon>Bacteria</taxon>
        <taxon>Bacillati</taxon>
        <taxon>Actinomycetota</taxon>
        <taxon>Actinomycetes</taxon>
        <taxon>Micrococcales</taxon>
        <taxon>Microbacteriaceae</taxon>
        <taxon>Gulosibacter</taxon>
    </lineage>
</organism>
<feature type="region of interest" description="Disordered" evidence="1">
    <location>
        <begin position="258"/>
        <end position="295"/>
    </location>
</feature>
<dbReference type="EMBL" id="RQVS01000014">
    <property type="protein sequence ID" value="RRJ85944.1"/>
    <property type="molecule type" value="Genomic_DNA"/>
</dbReference>
<sequence length="295" mass="32511">MEWMKKLSILQWAWISTACTFLFGWLPPVGALFLIAAITLWIIYARRRSQPKREAKRAALLAEQAYRANLASAIPEHGPGKPLIVRVAYRDVNELMPDGTDPDTGYSFYWRLREPALVGQRVIVDGFEGPSPAVVIGYGRGAGAVGLRLKDVTSIIQGAPLAVLEPSHHDEMVARVIDARTLLGMPPHPTLQRRHDIAGSVFPPVDGPADPHSADLYGRKWWGVYKNAEQLNLDQGELAEIKAIANYWFAIRDGKATPPHTLNSPPGRPAFRPTNESSGSKTGEHSRDTVDPETT</sequence>
<name>A0A3P3VU15_9MICO</name>
<evidence type="ECO:0000313" key="3">
    <source>
        <dbReference type="EMBL" id="RRJ85944.1"/>
    </source>
</evidence>
<gene>
    <name evidence="3" type="ORF">EG850_11195</name>
</gene>
<dbReference type="PROSITE" id="PS51257">
    <property type="entry name" value="PROKAR_LIPOPROTEIN"/>
    <property type="match status" value="1"/>
</dbReference>
<protein>
    <submittedName>
        <fullName evidence="3">Uncharacterized protein</fullName>
    </submittedName>
</protein>
<feature type="compositionally biased region" description="Basic and acidic residues" evidence="1">
    <location>
        <begin position="282"/>
        <end position="295"/>
    </location>
</feature>
<dbReference type="RefSeq" id="WP_124973506.1">
    <property type="nucleotide sequence ID" value="NZ_RQVS01000014.1"/>
</dbReference>